<evidence type="ECO:0000256" key="6">
    <source>
        <dbReference type="ARBA" id="ARBA00023295"/>
    </source>
</evidence>
<dbReference type="InterPro" id="IPR017853">
    <property type="entry name" value="GH"/>
</dbReference>
<accession>A0A8S2AXV5</accession>
<evidence type="ECO:0000259" key="10">
    <source>
        <dbReference type="SMART" id="SM00768"/>
    </source>
</evidence>
<keyword evidence="6 8" id="KW-0326">Glycosidase</keyword>
<comment type="catalytic activity">
    <reaction evidence="1">
        <text>Hydrolysis of (1-&gt;3)-beta-D-glucosidic linkages in (1-&gt;3)-beta-D-glucans.</text>
        <dbReference type="EC" id="3.2.1.39"/>
    </reaction>
</comment>
<proteinExistence type="inferred from homology"/>
<dbReference type="SUPFAM" id="SSF51445">
    <property type="entry name" value="(Trans)glycosidases"/>
    <property type="match status" value="1"/>
</dbReference>
<feature type="signal peptide" evidence="9">
    <location>
        <begin position="1"/>
        <end position="21"/>
    </location>
</feature>
<evidence type="ECO:0000256" key="3">
    <source>
        <dbReference type="ARBA" id="ARBA00012780"/>
    </source>
</evidence>
<dbReference type="SMART" id="SM00768">
    <property type="entry name" value="X8"/>
    <property type="match status" value="1"/>
</dbReference>
<dbReference type="GO" id="GO:0042973">
    <property type="term" value="F:glucan endo-1,3-beta-D-glucosidase activity"/>
    <property type="evidence" value="ECO:0007669"/>
    <property type="project" value="UniProtKB-EC"/>
</dbReference>
<keyword evidence="5 8" id="KW-0378">Hydrolase</keyword>
<dbReference type="Gene3D" id="3.30.300.30">
    <property type="match status" value="1"/>
</dbReference>
<reference evidence="11" key="1">
    <citation type="submission" date="2021-01" db="EMBL/GenBank/DDBJ databases">
        <authorList>
            <person name="Bezrukov I."/>
        </authorList>
    </citation>
    <scope>NUCLEOTIDE SEQUENCE</scope>
</reference>
<dbReference type="SUPFAM" id="SSF56801">
    <property type="entry name" value="Acetyl-CoA synthetase-like"/>
    <property type="match status" value="1"/>
</dbReference>
<dbReference type="AlphaFoldDB" id="A0A8S2AXV5"/>
<dbReference type="GO" id="GO:0009507">
    <property type="term" value="C:chloroplast"/>
    <property type="evidence" value="ECO:0007669"/>
    <property type="project" value="TreeGrafter"/>
</dbReference>
<evidence type="ECO:0000256" key="2">
    <source>
        <dbReference type="ARBA" id="ARBA00008773"/>
    </source>
</evidence>
<dbReference type="Proteomes" id="UP000682877">
    <property type="component" value="Chromosome 7"/>
</dbReference>
<dbReference type="EMBL" id="LR999457">
    <property type="protein sequence ID" value="CAE6197680.1"/>
    <property type="molecule type" value="Genomic_DNA"/>
</dbReference>
<dbReference type="Pfam" id="PF00332">
    <property type="entry name" value="Glyco_hydro_17"/>
    <property type="match status" value="1"/>
</dbReference>
<dbReference type="GO" id="GO:0008922">
    <property type="term" value="F:long-chain fatty acid [acyl-carrier-protein] ligase activity"/>
    <property type="evidence" value="ECO:0007669"/>
    <property type="project" value="TreeGrafter"/>
</dbReference>
<evidence type="ECO:0000313" key="11">
    <source>
        <dbReference type="EMBL" id="CAE6197680.1"/>
    </source>
</evidence>
<dbReference type="InterPro" id="IPR045851">
    <property type="entry name" value="AMP-bd_C_sf"/>
</dbReference>
<organism evidence="11 12">
    <name type="scientific">Arabidopsis arenosa</name>
    <name type="common">Sand rock-cress</name>
    <name type="synonym">Cardaminopsis arenosa</name>
    <dbReference type="NCBI Taxonomy" id="38785"/>
    <lineage>
        <taxon>Eukaryota</taxon>
        <taxon>Viridiplantae</taxon>
        <taxon>Streptophyta</taxon>
        <taxon>Embryophyta</taxon>
        <taxon>Tracheophyta</taxon>
        <taxon>Spermatophyta</taxon>
        <taxon>Magnoliopsida</taxon>
        <taxon>eudicotyledons</taxon>
        <taxon>Gunneridae</taxon>
        <taxon>Pentapetalae</taxon>
        <taxon>rosids</taxon>
        <taxon>malvids</taxon>
        <taxon>Brassicales</taxon>
        <taxon>Brassicaceae</taxon>
        <taxon>Camelineae</taxon>
        <taxon>Arabidopsis</taxon>
    </lineage>
</organism>
<dbReference type="Gene3D" id="2.30.38.10">
    <property type="entry name" value="Luciferase, Domain 3"/>
    <property type="match status" value="1"/>
</dbReference>
<evidence type="ECO:0000256" key="7">
    <source>
        <dbReference type="RuleBase" id="RU004335"/>
    </source>
</evidence>
<dbReference type="InterPro" id="IPR020845">
    <property type="entry name" value="AMP-binding_CS"/>
</dbReference>
<dbReference type="Pfam" id="PF07983">
    <property type="entry name" value="X8"/>
    <property type="match status" value="1"/>
</dbReference>
<evidence type="ECO:0000256" key="5">
    <source>
        <dbReference type="ARBA" id="ARBA00022801"/>
    </source>
</evidence>
<evidence type="ECO:0000256" key="4">
    <source>
        <dbReference type="ARBA" id="ARBA00022729"/>
    </source>
</evidence>
<dbReference type="CDD" id="cd17640">
    <property type="entry name" value="LC_FACS_like"/>
    <property type="match status" value="1"/>
</dbReference>
<dbReference type="PROSITE" id="PS00587">
    <property type="entry name" value="GLYCOSYL_HYDROL_F17"/>
    <property type="match status" value="1"/>
</dbReference>
<name>A0A8S2AXV5_ARAAE</name>
<keyword evidence="4 9" id="KW-0732">Signal</keyword>
<dbReference type="InterPro" id="IPR012946">
    <property type="entry name" value="X8"/>
</dbReference>
<gene>
    <name evidence="11" type="ORF">AARE701A_LOCUS19523</name>
</gene>
<keyword evidence="12" id="KW-1185">Reference proteome</keyword>
<evidence type="ECO:0000256" key="1">
    <source>
        <dbReference type="ARBA" id="ARBA00000382"/>
    </source>
</evidence>
<dbReference type="EC" id="3.2.1.39" evidence="3"/>
<evidence type="ECO:0000313" key="12">
    <source>
        <dbReference type="Proteomes" id="UP000682877"/>
    </source>
</evidence>
<dbReference type="InterPro" id="IPR052987">
    <property type="entry name" value="Chloroplast_AMP-bd_Enzymes"/>
</dbReference>
<dbReference type="GO" id="GO:0030497">
    <property type="term" value="P:fatty acid elongation"/>
    <property type="evidence" value="ECO:0007669"/>
    <property type="project" value="TreeGrafter"/>
</dbReference>
<dbReference type="Gene3D" id="3.40.50.980">
    <property type="match status" value="1"/>
</dbReference>
<dbReference type="PANTHER" id="PTHR43813">
    <property type="entry name" value="ACYL-ACTIVATING ENZYME 16, CHLOROPLASTIC-RELATED"/>
    <property type="match status" value="1"/>
</dbReference>
<sequence length="1198" mass="134146">MSLLAFFLFTLLVFSSSCCSAARFQGHKYIQRKTMLDLASKIGINYGRRGNNLPSPYQSINFIKSIKAGHVKLYDADPESLTLLSQTNLYVTITVPNHQITSLSSNQTIADEWVRTNILPYYPQTQIRFVLVGNEILSYNYGNVSANLVPAMRKIVNSLRLHGIHNIKVGTPLAMDSLRSSFPPSNGTFREEITGPVMLPLLKFLNGTNSYFFLNVHPYFRWSRNPMNTSLDFALFQGNSTYTDPQTGLVYRNILDQMLDSVLFAMTKLGYPHMRLAISETGWPNFGDIDETGANILNAATYNRNLIKKMTASPPIGTPSRPGLPIPTFIFSLFNENQKSGSGTQRHWGILHPDGSPIYDIDFTGQKPLTGFNPLPKPTNNVPYKGQVWCVPVEGANETELEETLRMACAQSNTTCAALAPGRECYEPVSIYWHASYALSSYWAQFRNQSIQCYFNGLAHETTTNPGNDRCKFPSVTLRSLSSSYLQMQLRLKPDYSFFIVSSSTMASTSSLGPSTLLSYASSSRQFPDFGFRLILGHESEKEVRSSSQFLESSSLSGDAALRSNEWKAVPDIWRSSAEKYGDRVALVDPYHDPPLKLTYKQLEQEILDFAEGLRVLGVKADEKIALFADNSCRWLVSDQGIMATGAVNVVRGSRSSVEELLQIYRHSESVALVVDNSEFFNRIAESFTSKASLRFLILLWGEKSSLVTQGMQIPVYTYAEIKNQGQESRAKLSGSNDTRSYRNQFINSDDTAAIMYTSGTTGNPKGVMLTHRNLLHQIKHLSKYVPAQAGDKFLSMLPSWHAYERASEYFIFTCGVEQMYTSIRYLKDDLKRYQPNYIVSVPLVYETLYSGIQKQISASSAGRKFLALTLIRVSMAYMEMKRIYEGMCLTKEQKPPMYIVAFVDWLWARVVAALLWPLHMLAKRLIYKKIHSSIGISKAGISGGGSLPIHVDKFFEAIGVILQNGYGLTETSPVVCARTLSCNVLGSAGNPMHGTEFKIVDPETNSVLPPGSKGIIKVRGPQVMKGYYKNPSTTKQVLNESGWFNTGDTGWIAPHHSRGRSRRCGGVIVLEGRAKDTIVLSTGENVEPLEIEEAAMRSRLIEQIVVIGQDRRRLGAIIIPNKEEAQRVDPETSKETLKSLVYQELRKWTSECSFQVGPVLIVDEPFTIDNGLMTPTMKIRRDKVVAKYKDEIDQLYN</sequence>
<dbReference type="Gene3D" id="3.40.50.12780">
    <property type="entry name" value="N-terminal domain of ligase-like"/>
    <property type="match status" value="1"/>
</dbReference>
<protein>
    <recommendedName>
        <fullName evidence="3">glucan endo-1,3-beta-D-glucosidase</fullName>
        <ecNumber evidence="3">3.2.1.39</ecNumber>
    </recommendedName>
</protein>
<dbReference type="Pfam" id="PF00501">
    <property type="entry name" value="AMP-binding"/>
    <property type="match status" value="1"/>
</dbReference>
<evidence type="ECO:0000256" key="9">
    <source>
        <dbReference type="SAM" id="SignalP"/>
    </source>
</evidence>
<dbReference type="FunFam" id="3.20.20.80:FF:000005">
    <property type="entry name" value="Glucan endo-1,3-beta-glucosidase 14"/>
    <property type="match status" value="1"/>
</dbReference>
<dbReference type="PROSITE" id="PS00455">
    <property type="entry name" value="AMP_BINDING"/>
    <property type="match status" value="1"/>
</dbReference>
<dbReference type="InterPro" id="IPR042099">
    <property type="entry name" value="ANL_N_sf"/>
</dbReference>
<dbReference type="Gene3D" id="3.20.20.80">
    <property type="entry name" value="Glycosidases"/>
    <property type="match status" value="1"/>
</dbReference>
<dbReference type="InterPro" id="IPR000490">
    <property type="entry name" value="Glyco_hydro_17"/>
</dbReference>
<dbReference type="InterPro" id="IPR000873">
    <property type="entry name" value="AMP-dep_synth/lig_dom"/>
</dbReference>
<dbReference type="PANTHER" id="PTHR43813:SF8">
    <property type="entry name" value="LONG-CHAIN-FATTY-ACID--[ACYL-CARRIER-PROTEIN] LIGASE AEE15, CHLOROPLASTIC"/>
    <property type="match status" value="1"/>
</dbReference>
<dbReference type="Pfam" id="PF23562">
    <property type="entry name" value="AMP-binding_C_3"/>
    <property type="match status" value="1"/>
</dbReference>
<dbReference type="GO" id="GO:0005975">
    <property type="term" value="P:carbohydrate metabolic process"/>
    <property type="evidence" value="ECO:0007669"/>
    <property type="project" value="InterPro"/>
</dbReference>
<feature type="chain" id="PRO_5035912686" description="glucan endo-1,3-beta-D-glucosidase" evidence="9">
    <location>
        <begin position="22"/>
        <end position="1198"/>
    </location>
</feature>
<feature type="domain" description="X8" evidence="10">
    <location>
        <begin position="388"/>
        <end position="473"/>
    </location>
</feature>
<evidence type="ECO:0000256" key="8">
    <source>
        <dbReference type="RuleBase" id="RU004336"/>
    </source>
</evidence>
<comment type="similarity">
    <text evidence="2 7">Belongs to the glycosyl hydrolase 17 family.</text>
</comment>